<feature type="signal peptide" evidence="4">
    <location>
        <begin position="1"/>
        <end position="18"/>
    </location>
</feature>
<dbReference type="FunFam" id="3.15.10.30:FF:000001">
    <property type="entry name" value="Takeout-like protein 1"/>
    <property type="match status" value="1"/>
</dbReference>
<protein>
    <recommendedName>
        <fullName evidence="7">Protein takeout</fullName>
    </recommendedName>
</protein>
<dbReference type="OrthoDB" id="8174700at2759"/>
<feature type="chain" id="PRO_5040486900" description="Protein takeout" evidence="4">
    <location>
        <begin position="19"/>
        <end position="250"/>
    </location>
</feature>
<dbReference type="Gene3D" id="3.15.10.30">
    <property type="entry name" value="Haemolymph juvenile hormone binding protein"/>
    <property type="match status" value="1"/>
</dbReference>
<evidence type="ECO:0008006" key="7">
    <source>
        <dbReference type="Google" id="ProtNLM"/>
    </source>
</evidence>
<keyword evidence="6" id="KW-1185">Reference proteome</keyword>
<gene>
    <name evidence="5" type="ORF">NEZAVI_LOCUS13053</name>
</gene>
<keyword evidence="2" id="KW-0090">Biological rhythms</keyword>
<dbReference type="PANTHER" id="PTHR11008:SF32">
    <property type="entry name" value="CIRCADIAN CLOCK-CONTROLLED PROTEIN DAYWAKE-RELATED"/>
    <property type="match status" value="1"/>
</dbReference>
<dbReference type="GO" id="GO:0007623">
    <property type="term" value="P:circadian rhythm"/>
    <property type="evidence" value="ECO:0007669"/>
    <property type="project" value="UniProtKB-ARBA"/>
</dbReference>
<evidence type="ECO:0000256" key="1">
    <source>
        <dbReference type="ARBA" id="ARBA00022729"/>
    </source>
</evidence>
<evidence type="ECO:0000256" key="3">
    <source>
        <dbReference type="ARBA" id="ARBA00060902"/>
    </source>
</evidence>
<evidence type="ECO:0000256" key="4">
    <source>
        <dbReference type="SAM" id="SignalP"/>
    </source>
</evidence>
<dbReference type="PANTHER" id="PTHR11008">
    <property type="entry name" value="PROTEIN TAKEOUT-LIKE PROTEIN"/>
    <property type="match status" value="1"/>
</dbReference>
<evidence type="ECO:0000313" key="5">
    <source>
        <dbReference type="EMBL" id="CAH1404687.1"/>
    </source>
</evidence>
<dbReference type="InterPro" id="IPR038606">
    <property type="entry name" value="To_sf"/>
</dbReference>
<sequence>MWPSSFYVSAFLLVAVHAASLKKASDYFEICHTSDPKFNECVANTLIKLRGKLMKGIPSLNLLPIDPLEVEKMELRQGSGENFHIYQKLTDLKVYGLSNYSIDNFKFDYKKKQLNQTLSFPLVKLDGAYEIDGKILILPINGKGNVTYTCRNVTIDSIITFERFEKNKERYIRIKDYKIHIQPQHAEIHFTNLFNGDKRLGDAMNTFLNNNWKEAFESYRELPEKAFADLMKIHMNRVYTKFPENEIFPE</sequence>
<dbReference type="GO" id="GO:0005615">
    <property type="term" value="C:extracellular space"/>
    <property type="evidence" value="ECO:0007669"/>
    <property type="project" value="TreeGrafter"/>
</dbReference>
<dbReference type="Proteomes" id="UP001152798">
    <property type="component" value="Chromosome 6"/>
</dbReference>
<keyword evidence="1 4" id="KW-0732">Signal</keyword>
<evidence type="ECO:0000256" key="2">
    <source>
        <dbReference type="ARBA" id="ARBA00023108"/>
    </source>
</evidence>
<dbReference type="AlphaFoldDB" id="A0A9P0HN75"/>
<dbReference type="Pfam" id="PF06585">
    <property type="entry name" value="JHBP"/>
    <property type="match status" value="1"/>
</dbReference>
<name>A0A9P0HN75_NEZVI</name>
<comment type="similarity">
    <text evidence="3">Belongs to the TO family.</text>
</comment>
<organism evidence="5 6">
    <name type="scientific">Nezara viridula</name>
    <name type="common">Southern green stink bug</name>
    <name type="synonym">Cimex viridulus</name>
    <dbReference type="NCBI Taxonomy" id="85310"/>
    <lineage>
        <taxon>Eukaryota</taxon>
        <taxon>Metazoa</taxon>
        <taxon>Ecdysozoa</taxon>
        <taxon>Arthropoda</taxon>
        <taxon>Hexapoda</taxon>
        <taxon>Insecta</taxon>
        <taxon>Pterygota</taxon>
        <taxon>Neoptera</taxon>
        <taxon>Paraneoptera</taxon>
        <taxon>Hemiptera</taxon>
        <taxon>Heteroptera</taxon>
        <taxon>Panheteroptera</taxon>
        <taxon>Pentatomomorpha</taxon>
        <taxon>Pentatomoidea</taxon>
        <taxon>Pentatomidae</taxon>
        <taxon>Pentatominae</taxon>
        <taxon>Nezara</taxon>
    </lineage>
</organism>
<dbReference type="InterPro" id="IPR010562">
    <property type="entry name" value="Haemolymph_juvenile_hormone-bd"/>
</dbReference>
<accession>A0A9P0HN75</accession>
<evidence type="ECO:0000313" key="6">
    <source>
        <dbReference type="Proteomes" id="UP001152798"/>
    </source>
</evidence>
<dbReference type="SMART" id="SM00700">
    <property type="entry name" value="JHBP"/>
    <property type="match status" value="1"/>
</dbReference>
<proteinExistence type="inferred from homology"/>
<dbReference type="EMBL" id="OV725082">
    <property type="protein sequence ID" value="CAH1404687.1"/>
    <property type="molecule type" value="Genomic_DNA"/>
</dbReference>
<reference evidence="5" key="1">
    <citation type="submission" date="2022-01" db="EMBL/GenBank/DDBJ databases">
        <authorList>
            <person name="King R."/>
        </authorList>
    </citation>
    <scope>NUCLEOTIDE SEQUENCE</scope>
</reference>